<dbReference type="InterPro" id="IPR011032">
    <property type="entry name" value="GroES-like_sf"/>
</dbReference>
<dbReference type="InterPro" id="IPR013149">
    <property type="entry name" value="ADH-like_C"/>
</dbReference>
<dbReference type="InterPro" id="IPR036291">
    <property type="entry name" value="NAD(P)-bd_dom_sf"/>
</dbReference>
<evidence type="ECO:0000313" key="10">
    <source>
        <dbReference type="Proteomes" id="UP000297737"/>
    </source>
</evidence>
<dbReference type="PANTHER" id="PTHR43350">
    <property type="entry name" value="NAD-DEPENDENT ALCOHOL DEHYDROGENASE"/>
    <property type="match status" value="1"/>
</dbReference>
<evidence type="ECO:0000256" key="4">
    <source>
        <dbReference type="ARBA" id="ARBA00022833"/>
    </source>
</evidence>
<gene>
    <name evidence="9" type="ORF">EUV02_11060</name>
</gene>
<evidence type="ECO:0000256" key="2">
    <source>
        <dbReference type="ARBA" id="ARBA00008072"/>
    </source>
</evidence>
<reference evidence="9 10" key="1">
    <citation type="submission" date="2019-02" db="EMBL/GenBank/DDBJ databases">
        <title>Polymorphobacter sp. isolated from the lake at the Tibet of China.</title>
        <authorList>
            <person name="Li A."/>
        </authorList>
    </citation>
    <scope>NUCLEOTIDE SEQUENCE [LARGE SCALE GENOMIC DNA]</scope>
    <source>
        <strain evidence="9 10">DJ1R-1</strain>
    </source>
</reference>
<dbReference type="OrthoDB" id="9770544at2"/>
<comment type="cofactor">
    <cofactor evidence="1 6">
        <name>Zn(2+)</name>
        <dbReference type="ChEBI" id="CHEBI:29105"/>
    </cofactor>
</comment>
<evidence type="ECO:0000313" key="9">
    <source>
        <dbReference type="EMBL" id="TFU03679.1"/>
    </source>
</evidence>
<dbReference type="AlphaFoldDB" id="A0A4Y9EQQ1"/>
<evidence type="ECO:0000256" key="5">
    <source>
        <dbReference type="ARBA" id="ARBA00023002"/>
    </source>
</evidence>
<dbReference type="FunFam" id="3.40.50.720:FF:000003">
    <property type="entry name" value="S-(hydroxymethyl)glutathione dehydrogenase"/>
    <property type="match status" value="1"/>
</dbReference>
<dbReference type="RefSeq" id="WP_135246272.1">
    <property type="nucleotide sequence ID" value="NZ_SIHO01000002.1"/>
</dbReference>
<name>A0A4Y9EQQ1_9SPHN</name>
<organism evidence="9 10">
    <name type="scientific">Glacieibacterium arshaanense</name>
    <dbReference type="NCBI Taxonomy" id="2511025"/>
    <lineage>
        <taxon>Bacteria</taxon>
        <taxon>Pseudomonadati</taxon>
        <taxon>Pseudomonadota</taxon>
        <taxon>Alphaproteobacteria</taxon>
        <taxon>Sphingomonadales</taxon>
        <taxon>Sphingosinicellaceae</taxon>
        <taxon>Glacieibacterium</taxon>
    </lineage>
</organism>
<dbReference type="InterPro" id="IPR020843">
    <property type="entry name" value="ER"/>
</dbReference>
<comment type="similarity">
    <text evidence="2 6">Belongs to the zinc-containing alcohol dehydrogenase family.</text>
</comment>
<evidence type="ECO:0000256" key="1">
    <source>
        <dbReference type="ARBA" id="ARBA00001947"/>
    </source>
</evidence>
<dbReference type="CDD" id="cd08278">
    <property type="entry name" value="benzyl_alcohol_DH"/>
    <property type="match status" value="1"/>
</dbReference>
<evidence type="ECO:0000256" key="7">
    <source>
        <dbReference type="SAM" id="Phobius"/>
    </source>
</evidence>
<comment type="caution">
    <text evidence="9">The sequence shown here is derived from an EMBL/GenBank/DDBJ whole genome shotgun (WGS) entry which is preliminary data.</text>
</comment>
<dbReference type="Pfam" id="PF00107">
    <property type="entry name" value="ADH_zinc_N"/>
    <property type="match status" value="1"/>
</dbReference>
<keyword evidence="10" id="KW-1185">Reference proteome</keyword>
<keyword evidence="5" id="KW-0560">Oxidoreductase</keyword>
<dbReference type="GO" id="GO:0016616">
    <property type="term" value="F:oxidoreductase activity, acting on the CH-OH group of donors, NAD or NADP as acceptor"/>
    <property type="evidence" value="ECO:0007669"/>
    <property type="project" value="UniProtKB-ARBA"/>
</dbReference>
<dbReference type="SUPFAM" id="SSF51735">
    <property type="entry name" value="NAD(P)-binding Rossmann-fold domains"/>
    <property type="match status" value="1"/>
</dbReference>
<evidence type="ECO:0000259" key="8">
    <source>
        <dbReference type="SMART" id="SM00829"/>
    </source>
</evidence>
<accession>A0A4Y9EQQ1</accession>
<dbReference type="Gene3D" id="3.90.180.10">
    <property type="entry name" value="Medium-chain alcohol dehydrogenases, catalytic domain"/>
    <property type="match status" value="1"/>
</dbReference>
<dbReference type="PANTHER" id="PTHR43350:SF2">
    <property type="entry name" value="GROES-LIKE ZINC-BINDING ALCOHOL DEHYDROGENASE FAMILY PROTEIN"/>
    <property type="match status" value="1"/>
</dbReference>
<dbReference type="Proteomes" id="UP000297737">
    <property type="component" value="Unassembled WGS sequence"/>
</dbReference>
<evidence type="ECO:0000256" key="6">
    <source>
        <dbReference type="RuleBase" id="RU361277"/>
    </source>
</evidence>
<keyword evidence="3 6" id="KW-0479">Metal-binding</keyword>
<feature type="transmembrane region" description="Helical" evidence="7">
    <location>
        <begin position="160"/>
        <end position="180"/>
    </location>
</feature>
<evidence type="ECO:0000256" key="3">
    <source>
        <dbReference type="ARBA" id="ARBA00022723"/>
    </source>
</evidence>
<feature type="domain" description="Enoyl reductase (ER)" evidence="8">
    <location>
        <begin position="8"/>
        <end position="365"/>
    </location>
</feature>
<dbReference type="SUPFAM" id="SSF50129">
    <property type="entry name" value="GroES-like"/>
    <property type="match status" value="1"/>
</dbReference>
<dbReference type="InterPro" id="IPR002328">
    <property type="entry name" value="ADH_Zn_CS"/>
</dbReference>
<proteinExistence type="inferred from homology"/>
<feature type="transmembrane region" description="Helical" evidence="7">
    <location>
        <begin position="192"/>
        <end position="218"/>
    </location>
</feature>
<keyword evidence="7" id="KW-1133">Transmembrane helix</keyword>
<keyword evidence="4 6" id="KW-0862">Zinc</keyword>
<dbReference type="Pfam" id="PF08240">
    <property type="entry name" value="ADH_N"/>
    <property type="match status" value="1"/>
</dbReference>
<protein>
    <submittedName>
        <fullName evidence="9">NAD(P)-dependent alcohol dehydrogenase</fullName>
    </submittedName>
</protein>
<dbReference type="SMART" id="SM00829">
    <property type="entry name" value="PKS_ER"/>
    <property type="match status" value="1"/>
</dbReference>
<dbReference type="Gene3D" id="3.40.50.720">
    <property type="entry name" value="NAD(P)-binding Rossmann-like Domain"/>
    <property type="match status" value="1"/>
</dbReference>
<sequence length="373" mass="38751">MTDITAAVLRESFKPWTVEKAKLEAPRADEVLVRIVATGICHSDMTVRDQYLPTPLPAVLGHEGAGVVEAVGADVTHVAVGDHVVLAPAYCGECRHCASGQPMRCVQFGLLNLMAMRADGSSPICGCDGERVGGMFFGQSSFATHSVANKRSVVKIPNDVPLALMGPLGCGLMTGSGTVLNALKPGPGSSFVVFGAGAVGLAALMAAVASGCTTVIAVDLHDNRLKLAKELGATHVVNAGAGNPVEAVRAILPDGVDFAVDTSALPPVIRQAVECLGTGGRCAFIGVSKAGAEITVPVNALINKSMGYVVEGDAVPHLFIPKLITLWRQGKFPFEKLVRYYPLADINRAVADSESGATLKPILVIDPESPLLK</sequence>
<keyword evidence="7" id="KW-0812">Transmembrane</keyword>
<dbReference type="GO" id="GO:0008270">
    <property type="term" value="F:zinc ion binding"/>
    <property type="evidence" value="ECO:0007669"/>
    <property type="project" value="InterPro"/>
</dbReference>
<dbReference type="InterPro" id="IPR013154">
    <property type="entry name" value="ADH-like_N"/>
</dbReference>
<dbReference type="EMBL" id="SIHO01000002">
    <property type="protein sequence ID" value="TFU03679.1"/>
    <property type="molecule type" value="Genomic_DNA"/>
</dbReference>
<keyword evidence="7" id="KW-0472">Membrane</keyword>
<dbReference type="PROSITE" id="PS00059">
    <property type="entry name" value="ADH_ZINC"/>
    <property type="match status" value="1"/>
</dbReference>